<feature type="domain" description="Heme-copper oxidase subunit III family profile" evidence="12">
    <location>
        <begin position="27"/>
        <end position="205"/>
    </location>
</feature>
<evidence type="ECO:0000256" key="1">
    <source>
        <dbReference type="ARBA" id="ARBA00004141"/>
    </source>
</evidence>
<evidence type="ECO:0000256" key="7">
    <source>
        <dbReference type="ARBA" id="ARBA00023136"/>
    </source>
</evidence>
<dbReference type="PROSITE" id="PS50253">
    <property type="entry name" value="COX3"/>
    <property type="match status" value="1"/>
</dbReference>
<keyword evidence="4 10" id="KW-0812">Transmembrane</keyword>
<dbReference type="EMBL" id="CP045851">
    <property type="protein sequence ID" value="QGG96728.1"/>
    <property type="molecule type" value="Genomic_DNA"/>
</dbReference>
<dbReference type="InterPro" id="IPR013833">
    <property type="entry name" value="Cyt_c_oxidase_su3_a-hlx"/>
</dbReference>
<evidence type="ECO:0000313" key="14">
    <source>
        <dbReference type="Proteomes" id="UP000334019"/>
    </source>
</evidence>
<dbReference type="GO" id="GO:0004129">
    <property type="term" value="F:cytochrome-c oxidase activity"/>
    <property type="evidence" value="ECO:0007669"/>
    <property type="project" value="UniProtKB-EC"/>
</dbReference>
<dbReference type="RefSeq" id="WP_153760832.1">
    <property type="nucleotide sequence ID" value="NZ_CP045851.1"/>
</dbReference>
<reference evidence="13 14" key="1">
    <citation type="submission" date="2019-11" db="EMBL/GenBank/DDBJ databases">
        <authorList>
            <person name="He Y."/>
        </authorList>
    </citation>
    <scope>NUCLEOTIDE SEQUENCE [LARGE SCALE GENOMIC DNA]</scope>
    <source>
        <strain evidence="13 14">SCSIO 58843</strain>
    </source>
</reference>
<comment type="similarity">
    <text evidence="2 10">Belongs to the cytochrome c oxidase subunit 3 family.</text>
</comment>
<dbReference type="Gene3D" id="1.20.120.80">
    <property type="entry name" value="Cytochrome c oxidase, subunit III, four-helix bundle"/>
    <property type="match status" value="1"/>
</dbReference>
<dbReference type="GO" id="GO:0005886">
    <property type="term" value="C:plasma membrane"/>
    <property type="evidence" value="ECO:0007669"/>
    <property type="project" value="UniProtKB-SubCell"/>
</dbReference>
<dbReference type="InterPro" id="IPR000298">
    <property type="entry name" value="Cyt_c_oxidase-like_su3"/>
</dbReference>
<dbReference type="EC" id="7.1.1.9" evidence="3"/>
<gene>
    <name evidence="13" type="ORF">GH723_17395</name>
</gene>
<dbReference type="PANTHER" id="PTHR11403:SF7">
    <property type="entry name" value="CYTOCHROME C OXIDASE SUBUNIT 3"/>
    <property type="match status" value="1"/>
</dbReference>
<dbReference type="Proteomes" id="UP000334019">
    <property type="component" value="Chromosome"/>
</dbReference>
<sequence length="205" mass="21904">MSAATPAVVTDLIPEAPPAEPARPRLLLIGTALTVGAIAMAFAGMFALYAVNRQEFGEGWIPDGAGTIPLTPASVMLVTLLMSSVTVQWVKWAIAHDDRMNTYLAAGITLVLSAAFLNQASFLYGWMGWEVAGEHAVQAVLIYAITGTQIVMLVVAMIFLALMSFRALGGQYSAKDHEGLTAAALFWHASVLAYAMIWAAIYNIK</sequence>
<dbReference type="InterPro" id="IPR035973">
    <property type="entry name" value="Cyt_c_oxidase_su3-like_sf"/>
</dbReference>
<evidence type="ECO:0000256" key="2">
    <source>
        <dbReference type="ARBA" id="ARBA00010581"/>
    </source>
</evidence>
<feature type="transmembrane region" description="Helical" evidence="11">
    <location>
        <begin position="70"/>
        <end position="90"/>
    </location>
</feature>
<feature type="transmembrane region" description="Helical" evidence="11">
    <location>
        <begin position="184"/>
        <end position="204"/>
    </location>
</feature>
<evidence type="ECO:0000256" key="9">
    <source>
        <dbReference type="ARBA" id="ARBA00031625"/>
    </source>
</evidence>
<protein>
    <recommendedName>
        <fullName evidence="3">cytochrome-c oxidase</fullName>
        <ecNumber evidence="3">7.1.1.9</ecNumber>
    </recommendedName>
    <alternativeName>
        <fullName evidence="8">Cytochrome aa3 subunit 3</fullName>
    </alternativeName>
    <alternativeName>
        <fullName evidence="9">Cytochrome c oxidase polypeptide III</fullName>
    </alternativeName>
</protein>
<keyword evidence="7 11" id="KW-0472">Membrane</keyword>
<dbReference type="SUPFAM" id="SSF81452">
    <property type="entry name" value="Cytochrome c oxidase subunit III-like"/>
    <property type="match status" value="1"/>
</dbReference>
<comment type="subcellular location">
    <subcellularLocation>
        <location evidence="10">Cell membrane</location>
        <topology evidence="10">Multi-pass membrane protein</topology>
    </subcellularLocation>
    <subcellularLocation>
        <location evidence="1">Membrane</location>
        <topology evidence="1">Multi-pass membrane protein</topology>
    </subcellularLocation>
</comment>
<keyword evidence="6 11" id="KW-1133">Transmembrane helix</keyword>
<name>A0A5Q2RIN7_9ACTN</name>
<evidence type="ECO:0000256" key="10">
    <source>
        <dbReference type="RuleBase" id="RU003376"/>
    </source>
</evidence>
<keyword evidence="5" id="KW-1278">Translocase</keyword>
<dbReference type="AlphaFoldDB" id="A0A5Q2RIN7"/>
<evidence type="ECO:0000256" key="3">
    <source>
        <dbReference type="ARBA" id="ARBA00012949"/>
    </source>
</evidence>
<evidence type="ECO:0000313" key="13">
    <source>
        <dbReference type="EMBL" id="QGG96728.1"/>
    </source>
</evidence>
<evidence type="ECO:0000256" key="8">
    <source>
        <dbReference type="ARBA" id="ARBA00031400"/>
    </source>
</evidence>
<accession>A0A5Q2RIN7</accession>
<dbReference type="PANTHER" id="PTHR11403">
    <property type="entry name" value="CYTOCHROME C OXIDASE SUBUNIT III"/>
    <property type="match status" value="1"/>
</dbReference>
<evidence type="ECO:0000256" key="4">
    <source>
        <dbReference type="ARBA" id="ARBA00022692"/>
    </source>
</evidence>
<feature type="transmembrane region" description="Helical" evidence="11">
    <location>
        <begin position="139"/>
        <end position="163"/>
    </location>
</feature>
<dbReference type="InterPro" id="IPR024791">
    <property type="entry name" value="Cyt_c/ubiquinol_Oxase_su3"/>
</dbReference>
<evidence type="ECO:0000259" key="12">
    <source>
        <dbReference type="PROSITE" id="PS50253"/>
    </source>
</evidence>
<feature type="transmembrane region" description="Helical" evidence="11">
    <location>
        <begin position="102"/>
        <end position="127"/>
    </location>
</feature>
<organism evidence="13 14">
    <name type="scientific">Actinomarinicola tropica</name>
    <dbReference type="NCBI Taxonomy" id="2789776"/>
    <lineage>
        <taxon>Bacteria</taxon>
        <taxon>Bacillati</taxon>
        <taxon>Actinomycetota</taxon>
        <taxon>Acidimicrobiia</taxon>
        <taxon>Acidimicrobiales</taxon>
        <taxon>Iamiaceae</taxon>
        <taxon>Actinomarinicola</taxon>
    </lineage>
</organism>
<dbReference type="KEGG" id="atq:GH723_17395"/>
<feature type="transmembrane region" description="Helical" evidence="11">
    <location>
        <begin position="26"/>
        <end position="50"/>
    </location>
</feature>
<proteinExistence type="inferred from homology"/>
<keyword evidence="14" id="KW-1185">Reference proteome</keyword>
<evidence type="ECO:0000256" key="11">
    <source>
        <dbReference type="SAM" id="Phobius"/>
    </source>
</evidence>
<evidence type="ECO:0000256" key="5">
    <source>
        <dbReference type="ARBA" id="ARBA00022967"/>
    </source>
</evidence>
<dbReference type="Pfam" id="PF00510">
    <property type="entry name" value="COX3"/>
    <property type="match status" value="1"/>
</dbReference>
<evidence type="ECO:0000256" key="6">
    <source>
        <dbReference type="ARBA" id="ARBA00022989"/>
    </source>
</evidence>
<dbReference type="GO" id="GO:0019646">
    <property type="term" value="P:aerobic electron transport chain"/>
    <property type="evidence" value="ECO:0007669"/>
    <property type="project" value="InterPro"/>
</dbReference>